<dbReference type="SUPFAM" id="SSF53335">
    <property type="entry name" value="S-adenosyl-L-methionine-dependent methyltransferases"/>
    <property type="match status" value="1"/>
</dbReference>
<keyword evidence="2 4" id="KW-0808">Transferase</keyword>
<dbReference type="GO" id="GO:0032259">
    <property type="term" value="P:methylation"/>
    <property type="evidence" value="ECO:0007669"/>
    <property type="project" value="UniProtKB-KW"/>
</dbReference>
<dbReference type="Pfam" id="PF13649">
    <property type="entry name" value="Methyltransf_25"/>
    <property type="match status" value="1"/>
</dbReference>
<dbReference type="InterPro" id="IPR029063">
    <property type="entry name" value="SAM-dependent_MTases_sf"/>
</dbReference>
<evidence type="ECO:0000313" key="5">
    <source>
        <dbReference type="Proteomes" id="UP000319829"/>
    </source>
</evidence>
<gene>
    <name evidence="4" type="ORF">E6K74_03235</name>
</gene>
<reference evidence="4 5" key="1">
    <citation type="journal article" date="2019" name="Nat. Microbiol.">
        <title>Mediterranean grassland soil C-N compound turnover is dependent on rainfall and depth, and is mediated by genomically divergent microorganisms.</title>
        <authorList>
            <person name="Diamond S."/>
            <person name="Andeer P.F."/>
            <person name="Li Z."/>
            <person name="Crits-Christoph A."/>
            <person name="Burstein D."/>
            <person name="Anantharaman K."/>
            <person name="Lane K.R."/>
            <person name="Thomas B.C."/>
            <person name="Pan C."/>
            <person name="Northen T.R."/>
            <person name="Banfield J.F."/>
        </authorList>
    </citation>
    <scope>NUCLEOTIDE SEQUENCE [LARGE SCALE GENOMIC DNA]</scope>
    <source>
        <strain evidence="4">WS_4</strain>
    </source>
</reference>
<dbReference type="EMBL" id="VBOU01000025">
    <property type="protein sequence ID" value="TMQ55468.1"/>
    <property type="molecule type" value="Genomic_DNA"/>
</dbReference>
<evidence type="ECO:0000256" key="2">
    <source>
        <dbReference type="ARBA" id="ARBA00022679"/>
    </source>
</evidence>
<evidence type="ECO:0000256" key="1">
    <source>
        <dbReference type="ARBA" id="ARBA00022603"/>
    </source>
</evidence>
<comment type="caution">
    <text evidence="4">The sequence shown here is derived from an EMBL/GenBank/DDBJ whole genome shotgun (WGS) entry which is preliminary data.</text>
</comment>
<accession>A0A538SVP3</accession>
<dbReference type="Gene3D" id="2.20.130.10">
    <property type="entry name" value="CAC2371-like domains"/>
    <property type="match status" value="1"/>
</dbReference>
<name>A0A538SVP3_UNCEI</name>
<organism evidence="4 5">
    <name type="scientific">Eiseniibacteriota bacterium</name>
    <dbReference type="NCBI Taxonomy" id="2212470"/>
    <lineage>
        <taxon>Bacteria</taxon>
        <taxon>Candidatus Eiseniibacteriota</taxon>
    </lineage>
</organism>
<dbReference type="InterPro" id="IPR041698">
    <property type="entry name" value="Methyltransf_25"/>
</dbReference>
<dbReference type="PANTHER" id="PTHR43861:SF1">
    <property type="entry name" value="TRANS-ACONITATE 2-METHYLTRANSFERASE"/>
    <property type="match status" value="1"/>
</dbReference>
<dbReference type="AlphaFoldDB" id="A0A538SVP3"/>
<dbReference type="GO" id="GO:0008168">
    <property type="term" value="F:methyltransferase activity"/>
    <property type="evidence" value="ECO:0007669"/>
    <property type="project" value="UniProtKB-KW"/>
</dbReference>
<dbReference type="PANTHER" id="PTHR43861">
    <property type="entry name" value="TRANS-ACONITATE 2-METHYLTRANSFERASE-RELATED"/>
    <property type="match status" value="1"/>
</dbReference>
<evidence type="ECO:0000313" key="4">
    <source>
        <dbReference type="EMBL" id="TMQ55468.1"/>
    </source>
</evidence>
<dbReference type="CDD" id="cd02440">
    <property type="entry name" value="AdoMet_MTases"/>
    <property type="match status" value="1"/>
</dbReference>
<protein>
    <submittedName>
        <fullName evidence="4">Class I SAM-dependent methyltransferase</fullName>
    </submittedName>
</protein>
<dbReference type="Proteomes" id="UP000319829">
    <property type="component" value="Unassembled WGS sequence"/>
</dbReference>
<feature type="domain" description="Methyltransferase" evidence="3">
    <location>
        <begin position="53"/>
        <end position="146"/>
    </location>
</feature>
<proteinExistence type="predicted"/>
<sequence>MEPLEERSAPRSPLPLYQSPEIYDVAFGWDLAMELDFIESCLARHVPGPVRRILELACGTGRILAALAGRGYEVAGYDLRPEMVAFATAKMAPLGGRVMRGDMATFRPPGRYDAAINLVNSIGYLLDDDSVASHFERVAESLRPGGVYLVQFSYGGEPPEQATFGPWSNARGGLETTLTWGVVREDPGAKRSYQQCRISARRGQERRVIEESHVLRYWTQDDFDRIVERCPLELAAVYFDRFEEHPLDDARTGADGNLYHVLRRRDA</sequence>
<keyword evidence="1 4" id="KW-0489">Methyltransferase</keyword>
<evidence type="ECO:0000259" key="3">
    <source>
        <dbReference type="Pfam" id="PF13649"/>
    </source>
</evidence>
<dbReference type="Gene3D" id="3.40.50.150">
    <property type="entry name" value="Vaccinia Virus protein VP39"/>
    <property type="match status" value="1"/>
</dbReference>